<proteinExistence type="predicted"/>
<dbReference type="EMBL" id="CM055108">
    <property type="protein sequence ID" value="KAJ7524461.1"/>
    <property type="molecule type" value="Genomic_DNA"/>
</dbReference>
<reference evidence="2" key="1">
    <citation type="journal article" date="2024" name="Proc. Natl. Acad. Sci. U.S.A.">
        <title>Extraordinary preservation of gene collinearity over three hundred million years revealed in homosporous lycophytes.</title>
        <authorList>
            <person name="Li C."/>
            <person name="Wickell D."/>
            <person name="Kuo L.Y."/>
            <person name="Chen X."/>
            <person name="Nie B."/>
            <person name="Liao X."/>
            <person name="Peng D."/>
            <person name="Ji J."/>
            <person name="Jenkins J."/>
            <person name="Williams M."/>
            <person name="Shu S."/>
            <person name="Plott C."/>
            <person name="Barry K."/>
            <person name="Rajasekar S."/>
            <person name="Grimwood J."/>
            <person name="Han X."/>
            <person name="Sun S."/>
            <person name="Hou Z."/>
            <person name="He W."/>
            <person name="Dai G."/>
            <person name="Sun C."/>
            <person name="Schmutz J."/>
            <person name="Leebens-Mack J.H."/>
            <person name="Li F.W."/>
            <person name="Wang L."/>
        </authorList>
    </citation>
    <scope>NUCLEOTIDE SEQUENCE [LARGE SCALE GENOMIC DNA]</scope>
    <source>
        <strain evidence="2">cv. PW_Plant_1</strain>
    </source>
</reference>
<dbReference type="Proteomes" id="UP001162992">
    <property type="component" value="Chromosome 17"/>
</dbReference>
<organism evidence="1 2">
    <name type="scientific">Diphasiastrum complanatum</name>
    <name type="common">Issler's clubmoss</name>
    <name type="synonym">Lycopodium complanatum</name>
    <dbReference type="NCBI Taxonomy" id="34168"/>
    <lineage>
        <taxon>Eukaryota</taxon>
        <taxon>Viridiplantae</taxon>
        <taxon>Streptophyta</taxon>
        <taxon>Embryophyta</taxon>
        <taxon>Tracheophyta</taxon>
        <taxon>Lycopodiopsida</taxon>
        <taxon>Lycopodiales</taxon>
        <taxon>Lycopodiaceae</taxon>
        <taxon>Lycopodioideae</taxon>
        <taxon>Diphasiastrum</taxon>
    </lineage>
</organism>
<sequence length="547" mass="59582">MGEIDRASPEILKELEALRKANAELLSEISALQKQLQGTVEMSSKPICIDGPNAISLEHNTKFFSQTQHILYGSSSVQESVAPSEAKLEVGSKARANINEETPNSQGISVAHLENDWIYEDVGGCIRKSMGNCERLHNLDPYTISRYSRQLLVPAFGVKGQENLLKSSILIIGAGGLGSPAALYLAAAGVGCLGLVDHDVVELDNLHRQVIHTEGAVGETKVKSAAAACRAINSFLKVNEHYSGLQASNAVNIISKYDIIVDATDNLPTRYLINDACVVMGKPLVSGAALGTEGQLTVYHHDDGPCYRCIFPVPPPPDACQSCSDAGVLGVVPGIIGCLQALEAIKLASGTGEPLSSRLLILDALTTSVQKVKLRGRNHSCIVCGDAPQLSRENLHQFDYEAFTSSLMSDKIPQRKQMLPLSYGVSCKEYKRRCEEGELHVLLDVRDAHQYAISALPNSVNVPFSQLKERVPQIQDLAKGIDLEVEEAYPTEVLAQSLRPIYVICRRGHDSQKTVQFLRSNGFPDTFDIVGGLECWTREVDHHFPKY</sequence>
<evidence type="ECO:0000313" key="2">
    <source>
        <dbReference type="Proteomes" id="UP001162992"/>
    </source>
</evidence>
<comment type="caution">
    <text evidence="1">The sequence shown here is derived from an EMBL/GenBank/DDBJ whole genome shotgun (WGS) entry which is preliminary data.</text>
</comment>
<protein>
    <submittedName>
        <fullName evidence="1">Uncharacterized protein</fullName>
    </submittedName>
</protein>
<evidence type="ECO:0000313" key="1">
    <source>
        <dbReference type="EMBL" id="KAJ7524461.1"/>
    </source>
</evidence>
<accession>A0ACC2B3Z6</accession>
<keyword evidence="2" id="KW-1185">Reference proteome</keyword>
<gene>
    <name evidence="1" type="ORF">O6H91_17G006800</name>
</gene>
<name>A0ACC2B3Z6_DIPCM</name>